<feature type="compositionally biased region" description="Basic residues" evidence="1">
    <location>
        <begin position="70"/>
        <end position="79"/>
    </location>
</feature>
<evidence type="ECO:0000313" key="2">
    <source>
        <dbReference type="EMBL" id="RNE95236.1"/>
    </source>
</evidence>
<proteinExistence type="predicted"/>
<accession>A0A3R7JQG4</accession>
<feature type="compositionally biased region" description="Basic and acidic residues" evidence="1">
    <location>
        <begin position="106"/>
        <end position="117"/>
    </location>
</feature>
<protein>
    <submittedName>
        <fullName evidence="2">Uncharacterized protein</fullName>
    </submittedName>
</protein>
<comment type="caution">
    <text evidence="2">The sequence shown here is derived from an EMBL/GenBank/DDBJ whole genome shotgun (WGS) entry which is preliminary data.</text>
</comment>
<feature type="region of interest" description="Disordered" evidence="1">
    <location>
        <begin position="1"/>
        <end position="24"/>
    </location>
</feature>
<name>A0A3R7JQG4_9TRYP</name>
<organism evidence="2 3">
    <name type="scientific">Trypanosoma conorhini</name>
    <dbReference type="NCBI Taxonomy" id="83891"/>
    <lineage>
        <taxon>Eukaryota</taxon>
        <taxon>Discoba</taxon>
        <taxon>Euglenozoa</taxon>
        <taxon>Kinetoplastea</taxon>
        <taxon>Metakinetoplastina</taxon>
        <taxon>Trypanosomatida</taxon>
        <taxon>Trypanosomatidae</taxon>
        <taxon>Trypanosoma</taxon>
    </lineage>
</organism>
<dbReference type="GeneID" id="40323718"/>
<dbReference type="EMBL" id="MKKU01001484">
    <property type="protein sequence ID" value="RNE95236.1"/>
    <property type="molecule type" value="Genomic_DNA"/>
</dbReference>
<evidence type="ECO:0000256" key="1">
    <source>
        <dbReference type="SAM" id="MobiDB-lite"/>
    </source>
</evidence>
<dbReference type="RefSeq" id="XP_029222990.1">
    <property type="nucleotide sequence ID" value="XM_029376896.1"/>
</dbReference>
<sequence length="163" mass="17875">MSLLKRTRSGWGQTNGSALRPVQPRKAARALFCRIVRCGCYRGGGACAAACGRRNSRLRAGMTAVGGPRTGRRSTRRRAGAPVDLQPRPQGEQGHQRHGYPQRPRQASDQRGPEGKRHPQLLQPDQALPIPPLLPLVEPRRRRPPPPAAQVLRNTPKATRTAV</sequence>
<gene>
    <name evidence="2" type="ORF">Tco025E_10107</name>
</gene>
<evidence type="ECO:0000313" key="3">
    <source>
        <dbReference type="Proteomes" id="UP000284403"/>
    </source>
</evidence>
<feature type="region of interest" description="Disordered" evidence="1">
    <location>
        <begin position="61"/>
        <end position="163"/>
    </location>
</feature>
<dbReference type="Proteomes" id="UP000284403">
    <property type="component" value="Unassembled WGS sequence"/>
</dbReference>
<dbReference type="AlphaFoldDB" id="A0A3R7JQG4"/>
<keyword evidence="3" id="KW-1185">Reference proteome</keyword>
<reference evidence="2 3" key="1">
    <citation type="journal article" date="2018" name="BMC Genomics">
        <title>Genomic comparison of Trypanosoma conorhini and Trypanosoma rangeli to Trypanosoma cruzi strains of high and low virulence.</title>
        <authorList>
            <person name="Bradwell K.R."/>
            <person name="Koparde V.N."/>
            <person name="Matveyev A.V."/>
            <person name="Serrano M.G."/>
            <person name="Alves J.M."/>
            <person name="Parikh H."/>
            <person name="Huang B."/>
            <person name="Lee V."/>
            <person name="Espinosa-Alvarez O."/>
            <person name="Ortiz P.A."/>
            <person name="Costa-Martins A.G."/>
            <person name="Teixeira M.M."/>
            <person name="Buck G.A."/>
        </authorList>
    </citation>
    <scope>NUCLEOTIDE SEQUENCE [LARGE SCALE GENOMIC DNA]</scope>
    <source>
        <strain evidence="2 3">025E</strain>
    </source>
</reference>